<dbReference type="Proteomes" id="UP000789342">
    <property type="component" value="Unassembled WGS sequence"/>
</dbReference>
<feature type="non-terminal residue" evidence="1">
    <location>
        <position position="1"/>
    </location>
</feature>
<organism evidence="1 2">
    <name type="scientific">Acaulospora morrowiae</name>
    <dbReference type="NCBI Taxonomy" id="94023"/>
    <lineage>
        <taxon>Eukaryota</taxon>
        <taxon>Fungi</taxon>
        <taxon>Fungi incertae sedis</taxon>
        <taxon>Mucoromycota</taxon>
        <taxon>Glomeromycotina</taxon>
        <taxon>Glomeromycetes</taxon>
        <taxon>Diversisporales</taxon>
        <taxon>Acaulosporaceae</taxon>
        <taxon>Acaulospora</taxon>
    </lineage>
</organism>
<sequence>LQPLSKTVNIYFRETYSDLYVKMEKLDLGPNVPKPFGAFPTTVVNFNVISDSKDYRNMLCVV</sequence>
<evidence type="ECO:0000313" key="2">
    <source>
        <dbReference type="Proteomes" id="UP000789342"/>
    </source>
</evidence>
<proteinExistence type="predicted"/>
<protein>
    <submittedName>
        <fullName evidence="1">14695_t:CDS:1</fullName>
    </submittedName>
</protein>
<accession>A0A9N9P4I2</accession>
<keyword evidence="2" id="KW-1185">Reference proteome</keyword>
<reference evidence="1" key="1">
    <citation type="submission" date="2021-06" db="EMBL/GenBank/DDBJ databases">
        <authorList>
            <person name="Kallberg Y."/>
            <person name="Tangrot J."/>
            <person name="Rosling A."/>
        </authorList>
    </citation>
    <scope>NUCLEOTIDE SEQUENCE</scope>
    <source>
        <strain evidence="1">CL551</strain>
    </source>
</reference>
<dbReference type="EMBL" id="CAJVPV010059777">
    <property type="protein sequence ID" value="CAG8789267.1"/>
    <property type="molecule type" value="Genomic_DNA"/>
</dbReference>
<comment type="caution">
    <text evidence="1">The sequence shown here is derived from an EMBL/GenBank/DDBJ whole genome shotgun (WGS) entry which is preliminary data.</text>
</comment>
<evidence type="ECO:0000313" key="1">
    <source>
        <dbReference type="EMBL" id="CAG8789267.1"/>
    </source>
</evidence>
<dbReference type="AlphaFoldDB" id="A0A9N9P4I2"/>
<gene>
    <name evidence="1" type="ORF">AMORRO_LOCUS17995</name>
</gene>
<name>A0A9N9P4I2_9GLOM</name>